<reference evidence="2" key="1">
    <citation type="journal article" date="2023" name="Plant J.">
        <title>The genome of the king protea, Protea cynaroides.</title>
        <authorList>
            <person name="Chang J."/>
            <person name="Duong T.A."/>
            <person name="Schoeman C."/>
            <person name="Ma X."/>
            <person name="Roodt D."/>
            <person name="Barker N."/>
            <person name="Li Z."/>
            <person name="Van de Peer Y."/>
            <person name="Mizrachi E."/>
        </authorList>
    </citation>
    <scope>NUCLEOTIDE SEQUENCE</scope>
    <source>
        <tissue evidence="2">Young leaves</tissue>
    </source>
</reference>
<dbReference type="Pfam" id="PF03767">
    <property type="entry name" value="Acid_phosphat_B"/>
    <property type="match status" value="1"/>
</dbReference>
<evidence type="ECO:0000256" key="1">
    <source>
        <dbReference type="SAM" id="SignalP"/>
    </source>
</evidence>
<dbReference type="PANTHER" id="PTHR31284:SF7">
    <property type="entry name" value="ACID PHOSPHATASE-LIKE PROTEIN"/>
    <property type="match status" value="1"/>
</dbReference>
<evidence type="ECO:0000313" key="2">
    <source>
        <dbReference type="EMBL" id="KAJ4953772.1"/>
    </source>
</evidence>
<dbReference type="OrthoDB" id="1935618at2759"/>
<dbReference type="InterPro" id="IPR005519">
    <property type="entry name" value="Acid_phosphat_B-like"/>
</dbReference>
<keyword evidence="1" id="KW-0732">Signal</keyword>
<keyword evidence="3" id="KW-1185">Reference proteome</keyword>
<proteinExistence type="predicted"/>
<dbReference type="Proteomes" id="UP001141806">
    <property type="component" value="Unassembled WGS sequence"/>
</dbReference>
<comment type="caution">
    <text evidence="2">The sequence shown here is derived from an EMBL/GenBank/DDBJ whole genome shotgun (WGS) entry which is preliminary data.</text>
</comment>
<feature type="chain" id="PRO_5040176730" evidence="1">
    <location>
        <begin position="20"/>
        <end position="115"/>
    </location>
</feature>
<dbReference type="EMBL" id="JAMYWD010000012">
    <property type="protein sequence ID" value="KAJ4953772.1"/>
    <property type="molecule type" value="Genomic_DNA"/>
</dbReference>
<dbReference type="Gene3D" id="3.40.50.1000">
    <property type="entry name" value="HAD superfamily/HAD-like"/>
    <property type="match status" value="1"/>
</dbReference>
<sequence>MNLLLGVLLLLGFFSIASAEEKLDSHHHRRPLILEYPETSATQLKGSDDDELQLQCTSWRFVVEVNNLNPWKTIPPECASYVKDYMTSRTYSFDLERVSMEAGTYVRSLQLAKDG</sequence>
<feature type="signal peptide" evidence="1">
    <location>
        <begin position="1"/>
        <end position="19"/>
    </location>
</feature>
<gene>
    <name evidence="2" type="ORF">NE237_030604</name>
</gene>
<dbReference type="AlphaFoldDB" id="A0A9Q0GXI7"/>
<evidence type="ECO:0000313" key="3">
    <source>
        <dbReference type="Proteomes" id="UP001141806"/>
    </source>
</evidence>
<name>A0A9Q0GXI7_9MAGN</name>
<accession>A0A9Q0GXI7</accession>
<protein>
    <submittedName>
        <fullName evidence="2">Uncharacterized protein</fullName>
    </submittedName>
</protein>
<organism evidence="2 3">
    <name type="scientific">Protea cynaroides</name>
    <dbReference type="NCBI Taxonomy" id="273540"/>
    <lineage>
        <taxon>Eukaryota</taxon>
        <taxon>Viridiplantae</taxon>
        <taxon>Streptophyta</taxon>
        <taxon>Embryophyta</taxon>
        <taxon>Tracheophyta</taxon>
        <taxon>Spermatophyta</taxon>
        <taxon>Magnoliopsida</taxon>
        <taxon>Proteales</taxon>
        <taxon>Proteaceae</taxon>
        <taxon>Protea</taxon>
    </lineage>
</organism>
<dbReference type="PANTHER" id="PTHR31284">
    <property type="entry name" value="ACID PHOSPHATASE-LIKE PROTEIN"/>
    <property type="match status" value="1"/>
</dbReference>
<dbReference type="InterPro" id="IPR023214">
    <property type="entry name" value="HAD_sf"/>
</dbReference>